<dbReference type="Proteomes" id="UP000821853">
    <property type="component" value="Chromosome 4"/>
</dbReference>
<dbReference type="OMA" id="DEREMCR"/>
<evidence type="ECO:0000313" key="6">
    <source>
        <dbReference type="EMBL" id="KAH9372486.1"/>
    </source>
</evidence>
<comment type="caution">
    <text evidence="6">The sequence shown here is derived from an EMBL/GenBank/DDBJ whole genome shotgun (WGS) entry which is preliminary data.</text>
</comment>
<evidence type="ECO:0000259" key="5">
    <source>
        <dbReference type="Pfam" id="PF13873"/>
    </source>
</evidence>
<comment type="subunit">
    <text evidence="1">Self-associates forming complexes of several hundred monomers.</text>
</comment>
<reference evidence="6 7" key="1">
    <citation type="journal article" date="2020" name="Cell">
        <title>Large-Scale Comparative Analyses of Tick Genomes Elucidate Their Genetic Diversity and Vector Capacities.</title>
        <authorList>
            <consortium name="Tick Genome and Microbiome Consortium (TIGMIC)"/>
            <person name="Jia N."/>
            <person name="Wang J."/>
            <person name="Shi W."/>
            <person name="Du L."/>
            <person name="Sun Y."/>
            <person name="Zhan W."/>
            <person name="Jiang J.F."/>
            <person name="Wang Q."/>
            <person name="Zhang B."/>
            <person name="Ji P."/>
            <person name="Bell-Sakyi L."/>
            <person name="Cui X.M."/>
            <person name="Yuan T.T."/>
            <person name="Jiang B.G."/>
            <person name="Yang W.F."/>
            <person name="Lam T.T."/>
            <person name="Chang Q.C."/>
            <person name="Ding S.J."/>
            <person name="Wang X.J."/>
            <person name="Zhu J.G."/>
            <person name="Ruan X.D."/>
            <person name="Zhao L."/>
            <person name="Wei J.T."/>
            <person name="Ye R.Z."/>
            <person name="Que T.C."/>
            <person name="Du C.H."/>
            <person name="Zhou Y.H."/>
            <person name="Cheng J.X."/>
            <person name="Dai P.F."/>
            <person name="Guo W.B."/>
            <person name="Han X.H."/>
            <person name="Huang E.J."/>
            <person name="Li L.F."/>
            <person name="Wei W."/>
            <person name="Gao Y.C."/>
            <person name="Liu J.Z."/>
            <person name="Shao H.Z."/>
            <person name="Wang X."/>
            <person name="Wang C.C."/>
            <person name="Yang T.C."/>
            <person name="Huo Q.B."/>
            <person name="Li W."/>
            <person name="Chen H.Y."/>
            <person name="Chen S.E."/>
            <person name="Zhou L.G."/>
            <person name="Ni X.B."/>
            <person name="Tian J.H."/>
            <person name="Sheng Y."/>
            <person name="Liu T."/>
            <person name="Pan Y.S."/>
            <person name="Xia L.Y."/>
            <person name="Li J."/>
            <person name="Zhao F."/>
            <person name="Cao W.C."/>
        </authorList>
    </citation>
    <scope>NUCLEOTIDE SEQUENCE [LARGE SCALE GENOMIC DNA]</scope>
    <source>
        <strain evidence="6">HaeL-2018</strain>
    </source>
</reference>
<sequence length="306" mass="35050">MTQLENCFWSGHTAQFCFVFVSSALVPRLLRRFRRVPLSLDKIIMNVNAPTPDASRDFEGSDRENAGTVRRFMFTPDEREMCRTLVVRYRAIVESKESTNFANRLKEQAWERIAQEYNAQEGVRRVTVIQLRKLWDNEKTRWKKRQAGENRERFATDADFAQAPTEATAPLPGPSSRRDLFAVPASQATPSTAVAPPPLAEPSVPRAQAAVMDIAEPFSARAARSSAAENRIAAMERVLQEEAQARARGIEKEQERRQELHDLEVARLKRQMHHEEWKQTIERKTARLELKIKQTQLAALNRQLDG</sequence>
<keyword evidence="7" id="KW-1185">Reference proteome</keyword>
<dbReference type="EMBL" id="JABSTR010000006">
    <property type="protein sequence ID" value="KAH9372486.1"/>
    <property type="molecule type" value="Genomic_DNA"/>
</dbReference>
<dbReference type="InterPro" id="IPR028002">
    <property type="entry name" value="Myb_DNA-bind_5"/>
</dbReference>
<comment type="function">
    <text evidence="3">Involved in transvection phenomena (= synapsis-dependent gene expression), where the synaptic pairing of chromosomes carrying genes with which zeste interacts influences the expression of these genes. Zeste binds to DNA and stimulates transcription from a nearby promoter.</text>
</comment>
<evidence type="ECO:0000256" key="4">
    <source>
        <dbReference type="SAM" id="MobiDB-lite"/>
    </source>
</evidence>
<dbReference type="AlphaFoldDB" id="A0A9J6G202"/>
<evidence type="ECO:0000313" key="7">
    <source>
        <dbReference type="Proteomes" id="UP000821853"/>
    </source>
</evidence>
<dbReference type="OrthoDB" id="6511272at2759"/>
<organism evidence="6 7">
    <name type="scientific">Haemaphysalis longicornis</name>
    <name type="common">Bush tick</name>
    <dbReference type="NCBI Taxonomy" id="44386"/>
    <lineage>
        <taxon>Eukaryota</taxon>
        <taxon>Metazoa</taxon>
        <taxon>Ecdysozoa</taxon>
        <taxon>Arthropoda</taxon>
        <taxon>Chelicerata</taxon>
        <taxon>Arachnida</taxon>
        <taxon>Acari</taxon>
        <taxon>Parasitiformes</taxon>
        <taxon>Ixodida</taxon>
        <taxon>Ixodoidea</taxon>
        <taxon>Ixodidae</taxon>
        <taxon>Haemaphysalinae</taxon>
        <taxon>Haemaphysalis</taxon>
    </lineage>
</organism>
<protein>
    <recommendedName>
        <fullName evidence="2">Regulatory protein zeste</fullName>
    </recommendedName>
</protein>
<dbReference type="Pfam" id="PF13873">
    <property type="entry name" value="Myb_DNA-bind_5"/>
    <property type="match status" value="1"/>
</dbReference>
<name>A0A9J6G202_HAELO</name>
<gene>
    <name evidence="6" type="ORF">HPB48_017421</name>
</gene>
<evidence type="ECO:0000256" key="2">
    <source>
        <dbReference type="ARBA" id="ARBA00016807"/>
    </source>
</evidence>
<feature type="region of interest" description="Disordered" evidence="4">
    <location>
        <begin position="158"/>
        <end position="179"/>
    </location>
</feature>
<evidence type="ECO:0000256" key="3">
    <source>
        <dbReference type="ARBA" id="ARBA00025466"/>
    </source>
</evidence>
<feature type="domain" description="Myb/SANT-like DNA-binding" evidence="5">
    <location>
        <begin position="73"/>
        <end position="145"/>
    </location>
</feature>
<proteinExistence type="predicted"/>
<dbReference type="VEuPathDB" id="VectorBase:HLOH_049479"/>
<accession>A0A9J6G202</accession>
<evidence type="ECO:0000256" key="1">
    <source>
        <dbReference type="ARBA" id="ARBA00011764"/>
    </source>
</evidence>